<gene>
    <name evidence="1" type="ORF">OLEA9_A014181</name>
</gene>
<dbReference type="Proteomes" id="UP000594638">
    <property type="component" value="Unassembled WGS sequence"/>
</dbReference>
<dbReference type="Gramene" id="OE9A014181T1">
    <property type="protein sequence ID" value="OE9A014181C1"/>
    <property type="gene ID" value="OE9A014181"/>
</dbReference>
<evidence type="ECO:0000313" key="2">
    <source>
        <dbReference type="Proteomes" id="UP000594638"/>
    </source>
</evidence>
<dbReference type="AlphaFoldDB" id="A0A8S0PHL6"/>
<evidence type="ECO:0000313" key="1">
    <source>
        <dbReference type="EMBL" id="CAA2937903.1"/>
    </source>
</evidence>
<sequence length="81" mass="9040">MTFHAQYLLSLVSPEHWSSEEVASSCYSGLQEITANAIMEAGKGVISLRKRDWKDETERGRKGWMPRPGDGAIATTWGRIS</sequence>
<name>A0A8S0PHL6_OLEEU</name>
<accession>A0A8S0PHL6</accession>
<reference evidence="1 2" key="1">
    <citation type="submission" date="2019-12" db="EMBL/GenBank/DDBJ databases">
        <authorList>
            <person name="Alioto T."/>
            <person name="Alioto T."/>
            <person name="Gomez Garrido J."/>
        </authorList>
    </citation>
    <scope>NUCLEOTIDE SEQUENCE [LARGE SCALE GENOMIC DNA]</scope>
</reference>
<dbReference type="EMBL" id="CACTIH010000030">
    <property type="protein sequence ID" value="CAA2937903.1"/>
    <property type="molecule type" value="Genomic_DNA"/>
</dbReference>
<keyword evidence="2" id="KW-1185">Reference proteome</keyword>
<proteinExistence type="predicted"/>
<organism evidence="1 2">
    <name type="scientific">Olea europaea subsp. europaea</name>
    <dbReference type="NCBI Taxonomy" id="158383"/>
    <lineage>
        <taxon>Eukaryota</taxon>
        <taxon>Viridiplantae</taxon>
        <taxon>Streptophyta</taxon>
        <taxon>Embryophyta</taxon>
        <taxon>Tracheophyta</taxon>
        <taxon>Spermatophyta</taxon>
        <taxon>Magnoliopsida</taxon>
        <taxon>eudicotyledons</taxon>
        <taxon>Gunneridae</taxon>
        <taxon>Pentapetalae</taxon>
        <taxon>asterids</taxon>
        <taxon>lamiids</taxon>
        <taxon>Lamiales</taxon>
        <taxon>Oleaceae</taxon>
        <taxon>Oleeae</taxon>
        <taxon>Olea</taxon>
    </lineage>
</organism>
<protein>
    <submittedName>
        <fullName evidence="1">Uncharacterized protein</fullName>
    </submittedName>
</protein>
<comment type="caution">
    <text evidence="1">The sequence shown here is derived from an EMBL/GenBank/DDBJ whole genome shotgun (WGS) entry which is preliminary data.</text>
</comment>